<dbReference type="PANTHER" id="PTHR33112">
    <property type="entry name" value="DOMAIN PROTEIN, PUTATIVE-RELATED"/>
    <property type="match status" value="1"/>
</dbReference>
<proteinExistence type="predicted"/>
<dbReference type="RefSeq" id="XP_044723828.1">
    <property type="nucleotide sequence ID" value="XM_044860195.1"/>
</dbReference>
<reference evidence="2" key="1">
    <citation type="submission" date="2021-09" db="EMBL/GenBank/DDBJ databases">
        <title>A high-quality genome of the endoparasitic fungus Hirsutella rhossiliensis with a comparison of Hirsutella genomes reveals transposable elements contributing to genome size variation.</title>
        <authorList>
            <person name="Lin R."/>
            <person name="Jiao Y."/>
            <person name="Sun X."/>
            <person name="Ling J."/>
            <person name="Xie B."/>
            <person name="Cheng X."/>
        </authorList>
    </citation>
    <scope>NUCLEOTIDE SEQUENCE</scope>
    <source>
        <strain evidence="2">HR02</strain>
    </source>
</reference>
<evidence type="ECO:0000313" key="3">
    <source>
        <dbReference type="Proteomes" id="UP000824596"/>
    </source>
</evidence>
<dbReference type="AlphaFoldDB" id="A0A9P8N3P0"/>
<keyword evidence="3" id="KW-1185">Reference proteome</keyword>
<name>A0A9P8N3P0_9HYPO</name>
<dbReference type="Pfam" id="PF06985">
    <property type="entry name" value="HET"/>
    <property type="match status" value="1"/>
</dbReference>
<feature type="domain" description="Heterokaryon incompatibility" evidence="1">
    <location>
        <begin position="2"/>
        <end position="61"/>
    </location>
</feature>
<sequence length="203" mass="22577">MVAREMGSSFIWIDSLCIMQDSKDDWKREAPRMSDIYRGAVLNIAATSGADTDAGCLPSRMQFSMEPLVITLQGTDFPDGHYTLYDHKAWVVQEILLAPRVLHMCATEMFWECPELRAFCGSYGHATNLARGGNPAAPTGLLWESWREVVEVYTKCGLTYPRDKLVAISGLAKLIQSIFNVDYSTVSTTFISSTDVVLDAYQG</sequence>
<accession>A0A9P8N3P0</accession>
<dbReference type="InterPro" id="IPR010730">
    <property type="entry name" value="HET"/>
</dbReference>
<dbReference type="PANTHER" id="PTHR33112:SF10">
    <property type="entry name" value="TOL"/>
    <property type="match status" value="1"/>
</dbReference>
<dbReference type="Proteomes" id="UP000824596">
    <property type="component" value="Unassembled WGS sequence"/>
</dbReference>
<protein>
    <submittedName>
        <fullName evidence="2">Heterokaryon incompatibility protein (HET) domain-containing protein</fullName>
    </submittedName>
</protein>
<dbReference type="EMBL" id="JAIZPD010000002">
    <property type="protein sequence ID" value="KAH0966315.1"/>
    <property type="molecule type" value="Genomic_DNA"/>
</dbReference>
<evidence type="ECO:0000259" key="1">
    <source>
        <dbReference type="Pfam" id="PF06985"/>
    </source>
</evidence>
<evidence type="ECO:0000313" key="2">
    <source>
        <dbReference type="EMBL" id="KAH0966315.1"/>
    </source>
</evidence>
<comment type="caution">
    <text evidence="2">The sequence shown here is derived from an EMBL/GenBank/DDBJ whole genome shotgun (WGS) entry which is preliminary data.</text>
</comment>
<gene>
    <name evidence="2" type="ORF">HRG_01724</name>
</gene>
<dbReference type="GeneID" id="68350853"/>
<organism evidence="2 3">
    <name type="scientific">Hirsutella rhossiliensis</name>
    <dbReference type="NCBI Taxonomy" id="111463"/>
    <lineage>
        <taxon>Eukaryota</taxon>
        <taxon>Fungi</taxon>
        <taxon>Dikarya</taxon>
        <taxon>Ascomycota</taxon>
        <taxon>Pezizomycotina</taxon>
        <taxon>Sordariomycetes</taxon>
        <taxon>Hypocreomycetidae</taxon>
        <taxon>Hypocreales</taxon>
        <taxon>Ophiocordycipitaceae</taxon>
        <taxon>Hirsutella</taxon>
    </lineage>
</organism>
<dbReference type="OrthoDB" id="4928203at2759"/>